<keyword evidence="4" id="KW-1185">Reference proteome</keyword>
<sequence length="161" mass="18413">MYLVDTNFLGTLANVYPRDVFPSLWGELEVALFADGVFFHGQVDKELAAWGAPEYDWYKQHVRQDQIIPPDQEELDLYQQVVEWVVLERQPKYREAAATEFLNVADSWLVASARRYGATIVTNEVPAPDSVKKVKIPDVAAQFSVPCINALEFLRRLNIQI</sequence>
<dbReference type="InterPro" id="IPR029060">
    <property type="entry name" value="PIN-like_dom_sf"/>
</dbReference>
<evidence type="ECO:0000313" key="3">
    <source>
        <dbReference type="Proteomes" id="UP000516235"/>
    </source>
</evidence>
<dbReference type="InterPro" id="IPR016541">
    <property type="entry name" value="UCP008505"/>
</dbReference>
<dbReference type="Proteomes" id="UP000516235">
    <property type="component" value="Chromosome"/>
</dbReference>
<organism evidence="2 3">
    <name type="scientific">Corynebacterium lujinxingii</name>
    <dbReference type="NCBI Taxonomy" id="2763010"/>
    <lineage>
        <taxon>Bacteria</taxon>
        <taxon>Bacillati</taxon>
        <taxon>Actinomycetota</taxon>
        <taxon>Actinomycetes</taxon>
        <taxon>Mycobacteriales</taxon>
        <taxon>Corynebacteriaceae</taxon>
        <taxon>Corynebacterium</taxon>
    </lineage>
</organism>
<evidence type="ECO:0000313" key="2">
    <source>
        <dbReference type="EMBL" id="QNP89743.1"/>
    </source>
</evidence>
<dbReference type="EMBL" id="JACMYE010000001">
    <property type="protein sequence ID" value="MBC3177816.1"/>
    <property type="molecule type" value="Genomic_DNA"/>
</dbReference>
<reference evidence="3 4" key="1">
    <citation type="submission" date="2020-08" db="EMBL/GenBank/DDBJ databases">
        <title>novel species in genus Corynebacterium.</title>
        <authorList>
            <person name="Zhang G."/>
        </authorList>
    </citation>
    <scope>NUCLEOTIDE SEQUENCE [LARGE SCALE GENOMIC DNA]</scope>
    <source>
        <strain evidence="3 4">zg-917</strain>
        <strain evidence="2">Zg-917</strain>
    </source>
</reference>
<name>A0A7H0JXH7_9CORY</name>
<accession>A0A7H0JXH7</accession>
<gene>
    <name evidence="1" type="ORF">H7348_00580</name>
    <name evidence="2" type="ORF">IAU68_08620</name>
</gene>
<dbReference type="KEGG" id="cluj:IAU68_08620"/>
<proteinExistence type="predicted"/>
<dbReference type="AlphaFoldDB" id="A0A7H0JXH7"/>
<dbReference type="Gene3D" id="3.40.50.1010">
    <property type="entry name" value="5'-nuclease"/>
    <property type="match status" value="1"/>
</dbReference>
<dbReference type="SUPFAM" id="SSF88723">
    <property type="entry name" value="PIN domain-like"/>
    <property type="match status" value="1"/>
</dbReference>
<evidence type="ECO:0000313" key="4">
    <source>
        <dbReference type="Proteomes" id="UP000642876"/>
    </source>
</evidence>
<evidence type="ECO:0000313" key="1">
    <source>
        <dbReference type="EMBL" id="MBC3177816.1"/>
    </source>
</evidence>
<dbReference type="EMBL" id="CP061032">
    <property type="protein sequence ID" value="QNP89743.1"/>
    <property type="molecule type" value="Genomic_DNA"/>
</dbReference>
<dbReference type="Proteomes" id="UP000642876">
    <property type="component" value="Unassembled WGS sequence"/>
</dbReference>
<dbReference type="Pfam" id="PF14367">
    <property type="entry name" value="DUF4411"/>
    <property type="match status" value="1"/>
</dbReference>
<protein>
    <submittedName>
        <fullName evidence="2">DUF4411 family protein</fullName>
    </submittedName>
</protein>
<dbReference type="RefSeq" id="WP_171192885.1">
    <property type="nucleotide sequence ID" value="NZ_CP061032.1"/>
</dbReference>